<organism evidence="1 2">
    <name type="scientific">Limosilactobacillus pontis DSM 8475</name>
    <dbReference type="NCBI Taxonomy" id="1423794"/>
    <lineage>
        <taxon>Bacteria</taxon>
        <taxon>Bacillati</taxon>
        <taxon>Bacillota</taxon>
        <taxon>Bacilli</taxon>
        <taxon>Lactobacillales</taxon>
        <taxon>Lactobacillaceae</taxon>
        <taxon>Limosilactobacillus</taxon>
    </lineage>
</organism>
<dbReference type="Proteomes" id="UP000051085">
    <property type="component" value="Unassembled WGS sequence"/>
</dbReference>
<dbReference type="RefSeq" id="WP_169788926.1">
    <property type="nucleotide sequence ID" value="NZ_AZGO01000065.1"/>
</dbReference>
<sequence>MHKTHHLNHRQALVYGATLLPVNTFFKFYLRDQERAQQKVNCRQGMMGDQAGKNSSPS</sequence>
<dbReference type="GeneID" id="87979663"/>
<comment type="caution">
    <text evidence="1">The sequence shown here is derived from an EMBL/GenBank/DDBJ whole genome shotgun (WGS) entry which is preliminary data.</text>
</comment>
<name>A0A922THE0_9LACO</name>
<evidence type="ECO:0000313" key="2">
    <source>
        <dbReference type="Proteomes" id="UP000051085"/>
    </source>
</evidence>
<dbReference type="AlphaFoldDB" id="A0A922THE0"/>
<evidence type="ECO:0000313" key="1">
    <source>
        <dbReference type="EMBL" id="KRM35428.1"/>
    </source>
</evidence>
<proteinExistence type="predicted"/>
<accession>A0A922THE0</accession>
<dbReference type="EMBL" id="AZGO01000065">
    <property type="protein sequence ID" value="KRM35428.1"/>
    <property type="molecule type" value="Genomic_DNA"/>
</dbReference>
<reference evidence="1 2" key="1">
    <citation type="journal article" date="2015" name="Genome Announc.">
        <title>Expanding the biotechnology potential of lactobacilli through comparative genomics of 213 strains and associated genera.</title>
        <authorList>
            <person name="Sun Z."/>
            <person name="Harris H.M."/>
            <person name="McCann A."/>
            <person name="Guo C."/>
            <person name="Argimon S."/>
            <person name="Zhang W."/>
            <person name="Yang X."/>
            <person name="Jeffery I.B."/>
            <person name="Cooney J.C."/>
            <person name="Kagawa T.F."/>
            <person name="Liu W."/>
            <person name="Song Y."/>
            <person name="Salvetti E."/>
            <person name="Wrobel A."/>
            <person name="Rasinkangas P."/>
            <person name="Parkhill J."/>
            <person name="Rea M.C."/>
            <person name="O'Sullivan O."/>
            <person name="Ritari J."/>
            <person name="Douillard F.P."/>
            <person name="Paul Ross R."/>
            <person name="Yang R."/>
            <person name="Briner A.E."/>
            <person name="Felis G.E."/>
            <person name="de Vos W.M."/>
            <person name="Barrangou R."/>
            <person name="Klaenhammer T.R."/>
            <person name="Caufield P.W."/>
            <person name="Cui Y."/>
            <person name="Zhang H."/>
            <person name="O'Toole P.W."/>
        </authorList>
    </citation>
    <scope>NUCLEOTIDE SEQUENCE [LARGE SCALE GENOMIC DNA]</scope>
    <source>
        <strain evidence="1 2">DSM 8475</strain>
    </source>
</reference>
<protein>
    <submittedName>
        <fullName evidence="1">Uncharacterized protein</fullName>
    </submittedName>
</protein>
<gene>
    <name evidence="1" type="ORF">FD34_GL000941</name>
</gene>